<protein>
    <submittedName>
        <fullName evidence="8">RDD family membrane protein YckC</fullName>
    </submittedName>
</protein>
<proteinExistence type="predicted"/>
<evidence type="ECO:0000256" key="4">
    <source>
        <dbReference type="ARBA" id="ARBA00022989"/>
    </source>
</evidence>
<gene>
    <name evidence="8" type="ORF">J2S24_000840</name>
</gene>
<reference evidence="8 9" key="1">
    <citation type="submission" date="2023-07" db="EMBL/GenBank/DDBJ databases">
        <title>Genomic Encyclopedia of Type Strains, Phase IV (KMG-IV): sequencing the most valuable type-strain genomes for metagenomic binning, comparative biology and taxonomic classification.</title>
        <authorList>
            <person name="Goeker M."/>
        </authorList>
    </citation>
    <scope>NUCLEOTIDE SEQUENCE [LARGE SCALE GENOMIC DNA]</scope>
    <source>
        <strain evidence="8 9">DSM 25963</strain>
    </source>
</reference>
<accession>A0ABT9M2L9</accession>
<evidence type="ECO:0000256" key="3">
    <source>
        <dbReference type="ARBA" id="ARBA00022692"/>
    </source>
</evidence>
<name>A0ABT9M2L9_9THEO</name>
<dbReference type="Proteomes" id="UP001223886">
    <property type="component" value="Unassembled WGS sequence"/>
</dbReference>
<dbReference type="InterPro" id="IPR010432">
    <property type="entry name" value="RDD"/>
</dbReference>
<sequence length="136" mass="15046">MTQYAGFWRRVVALIIDNIVLALAGAVLLFILAFVFGDTNSTALETTYEIIGLIGAWLYFTLLESSNIQATIGKRIMKIKVTDLNGEKISFGRANARYWSKILSTAVFFIGFIMAGFTSKKQALHDMIAGTLVIKD</sequence>
<evidence type="ECO:0000256" key="6">
    <source>
        <dbReference type="SAM" id="Phobius"/>
    </source>
</evidence>
<dbReference type="Pfam" id="PF06271">
    <property type="entry name" value="RDD"/>
    <property type="match status" value="1"/>
</dbReference>
<feature type="transmembrane region" description="Helical" evidence="6">
    <location>
        <begin position="12"/>
        <end position="36"/>
    </location>
</feature>
<feature type="transmembrane region" description="Helical" evidence="6">
    <location>
        <begin position="48"/>
        <end position="68"/>
    </location>
</feature>
<dbReference type="PANTHER" id="PTHR36115">
    <property type="entry name" value="PROLINE-RICH ANTIGEN HOMOLOG-RELATED"/>
    <property type="match status" value="1"/>
</dbReference>
<feature type="transmembrane region" description="Helical" evidence="6">
    <location>
        <begin position="98"/>
        <end position="117"/>
    </location>
</feature>
<evidence type="ECO:0000256" key="2">
    <source>
        <dbReference type="ARBA" id="ARBA00022475"/>
    </source>
</evidence>
<comment type="subcellular location">
    <subcellularLocation>
        <location evidence="1">Cell membrane</location>
        <topology evidence="1">Multi-pass membrane protein</topology>
    </subcellularLocation>
</comment>
<dbReference type="RefSeq" id="WP_081723076.1">
    <property type="nucleotide sequence ID" value="NZ_JAURUP010000006.1"/>
</dbReference>
<evidence type="ECO:0000256" key="5">
    <source>
        <dbReference type="ARBA" id="ARBA00023136"/>
    </source>
</evidence>
<keyword evidence="3 6" id="KW-0812">Transmembrane</keyword>
<keyword evidence="9" id="KW-1185">Reference proteome</keyword>
<dbReference type="InterPro" id="IPR051791">
    <property type="entry name" value="Pra-immunoreactive"/>
</dbReference>
<evidence type="ECO:0000313" key="8">
    <source>
        <dbReference type="EMBL" id="MDP9750372.1"/>
    </source>
</evidence>
<dbReference type="EMBL" id="JAURUP010000006">
    <property type="protein sequence ID" value="MDP9750372.1"/>
    <property type="molecule type" value="Genomic_DNA"/>
</dbReference>
<comment type="caution">
    <text evidence="8">The sequence shown here is derived from an EMBL/GenBank/DDBJ whole genome shotgun (WGS) entry which is preliminary data.</text>
</comment>
<evidence type="ECO:0000256" key="1">
    <source>
        <dbReference type="ARBA" id="ARBA00004651"/>
    </source>
</evidence>
<evidence type="ECO:0000313" key="9">
    <source>
        <dbReference type="Proteomes" id="UP001223886"/>
    </source>
</evidence>
<organism evidence="8 9">
    <name type="scientific">Thermoanaerobacter pentosaceus</name>
    <dbReference type="NCBI Taxonomy" id="694059"/>
    <lineage>
        <taxon>Bacteria</taxon>
        <taxon>Bacillati</taxon>
        <taxon>Bacillota</taxon>
        <taxon>Clostridia</taxon>
        <taxon>Thermoanaerobacterales</taxon>
        <taxon>Thermoanaerobacteraceae</taxon>
        <taxon>Thermoanaerobacter</taxon>
    </lineage>
</organism>
<evidence type="ECO:0000259" key="7">
    <source>
        <dbReference type="Pfam" id="PF06271"/>
    </source>
</evidence>
<keyword evidence="2" id="KW-1003">Cell membrane</keyword>
<feature type="domain" description="RDD" evidence="7">
    <location>
        <begin position="4"/>
        <end position="130"/>
    </location>
</feature>
<keyword evidence="5 6" id="KW-0472">Membrane</keyword>
<keyword evidence="4 6" id="KW-1133">Transmembrane helix</keyword>